<evidence type="ECO:0000256" key="1">
    <source>
        <dbReference type="ARBA" id="ARBA00009902"/>
    </source>
</evidence>
<dbReference type="EMBL" id="LR134473">
    <property type="protein sequence ID" value="VEI02209.1"/>
    <property type="molecule type" value="Genomic_DNA"/>
</dbReference>
<evidence type="ECO:0000256" key="5">
    <source>
        <dbReference type="SAM" id="MobiDB-lite"/>
    </source>
</evidence>
<keyword evidence="8" id="KW-1185">Reference proteome</keyword>
<dbReference type="AlphaFoldDB" id="A0A3S4UW37"/>
<evidence type="ECO:0000256" key="3">
    <source>
        <dbReference type="ARBA" id="ARBA00022801"/>
    </source>
</evidence>
<dbReference type="EC" id="3.2.1.26" evidence="2"/>
<dbReference type="InterPro" id="IPR018053">
    <property type="entry name" value="Glyco_hydro_32_AS"/>
</dbReference>
<protein>
    <recommendedName>
        <fullName evidence="2">beta-fructofuranosidase</fullName>
        <ecNumber evidence="2">3.2.1.26</ecNumber>
    </recommendedName>
</protein>
<feature type="region of interest" description="Disordered" evidence="5">
    <location>
        <begin position="1"/>
        <end position="25"/>
    </location>
</feature>
<sequence length="346" mass="37273">MHYHDPCPLTGMESRSVNRPADHHRPQFHICPPRGYLNDPNGPIHDGRTTHLYFQSRPRVDLDIPVEWGHATSPDLVHWTLHRPAIAPLPGGPDTDGVWSGNTVCAGPAIRAYYSGAVAGDPLQTVLLAQSDDGGASFGAPVRVVEDPAPEESVTMFRDPFVWRDEDGWSMAVGSARTGRTGQVAAIRHYRSADGLEWRHVDDLASLPRTVVAGEDTGEGWECPQILPVDGSEVALVCSWSQAGGPGQVLALSLGGPVHPLRVDDGPNFYAASVMRDSPWGPVLFGWITEGRATGWIRQAGWSGAISLPRRTWLDHGRLCCEPHPTLDSLRLGAPVAAQGATVGAQ</sequence>
<dbReference type="SUPFAM" id="SSF75005">
    <property type="entry name" value="Arabinanase/levansucrase/invertase"/>
    <property type="match status" value="1"/>
</dbReference>
<dbReference type="SMART" id="SM00640">
    <property type="entry name" value="Glyco_32"/>
    <property type="match status" value="1"/>
</dbReference>
<evidence type="ECO:0000259" key="6">
    <source>
        <dbReference type="Pfam" id="PF00251"/>
    </source>
</evidence>
<reference evidence="7 8" key="1">
    <citation type="submission" date="2018-12" db="EMBL/GenBank/DDBJ databases">
        <authorList>
            <consortium name="Pathogen Informatics"/>
        </authorList>
    </citation>
    <scope>NUCLEOTIDE SEQUENCE [LARGE SCALE GENOMIC DNA]</scope>
    <source>
        <strain evidence="7 8">NCTC13652</strain>
    </source>
</reference>
<name>A0A3S4UW37_9ACTN</name>
<feature type="domain" description="Glycosyl hydrolase family 32 N-terminal" evidence="6">
    <location>
        <begin position="29"/>
        <end position="323"/>
    </location>
</feature>
<dbReference type="InterPro" id="IPR013148">
    <property type="entry name" value="Glyco_hydro_32_N"/>
</dbReference>
<dbReference type="Gene3D" id="2.115.10.20">
    <property type="entry name" value="Glycosyl hydrolase domain, family 43"/>
    <property type="match status" value="1"/>
</dbReference>
<dbReference type="PANTHER" id="PTHR43101">
    <property type="entry name" value="BETA-FRUCTOSIDASE"/>
    <property type="match status" value="1"/>
</dbReference>
<comment type="similarity">
    <text evidence="1">Belongs to the glycosyl hydrolase 32 family.</text>
</comment>
<dbReference type="GO" id="GO:0004564">
    <property type="term" value="F:beta-fructofuranosidase activity"/>
    <property type="evidence" value="ECO:0007669"/>
    <property type="project" value="UniProtKB-EC"/>
</dbReference>
<proteinExistence type="inferred from homology"/>
<dbReference type="GO" id="GO:0005975">
    <property type="term" value="P:carbohydrate metabolic process"/>
    <property type="evidence" value="ECO:0007669"/>
    <property type="project" value="InterPro"/>
</dbReference>
<dbReference type="Proteomes" id="UP000277858">
    <property type="component" value="Chromosome"/>
</dbReference>
<dbReference type="PROSITE" id="PS00609">
    <property type="entry name" value="GLYCOSYL_HYDROL_F32"/>
    <property type="match status" value="1"/>
</dbReference>
<evidence type="ECO:0000256" key="4">
    <source>
        <dbReference type="ARBA" id="ARBA00023295"/>
    </source>
</evidence>
<evidence type="ECO:0000256" key="2">
    <source>
        <dbReference type="ARBA" id="ARBA00012758"/>
    </source>
</evidence>
<dbReference type="Pfam" id="PF00251">
    <property type="entry name" value="Glyco_hydro_32N"/>
    <property type="match status" value="1"/>
</dbReference>
<dbReference type="InterPro" id="IPR051214">
    <property type="entry name" value="GH32_Enzymes"/>
</dbReference>
<dbReference type="STRING" id="1122997.GCA_000425285_01400"/>
<keyword evidence="4 7" id="KW-0326">Glycosidase</keyword>
<organism evidence="7 8">
    <name type="scientific">Acidipropionibacterium jensenii</name>
    <dbReference type="NCBI Taxonomy" id="1749"/>
    <lineage>
        <taxon>Bacteria</taxon>
        <taxon>Bacillati</taxon>
        <taxon>Actinomycetota</taxon>
        <taxon>Actinomycetes</taxon>
        <taxon>Propionibacteriales</taxon>
        <taxon>Propionibacteriaceae</taxon>
        <taxon>Acidipropionibacterium</taxon>
    </lineage>
</organism>
<dbReference type="InterPro" id="IPR001362">
    <property type="entry name" value="Glyco_hydro_32"/>
</dbReference>
<keyword evidence="3 7" id="KW-0378">Hydrolase</keyword>
<dbReference type="PANTHER" id="PTHR43101:SF1">
    <property type="entry name" value="BETA-FRUCTOSIDASE"/>
    <property type="match status" value="1"/>
</dbReference>
<dbReference type="CDD" id="cd08996">
    <property type="entry name" value="GH32_FFase"/>
    <property type="match status" value="1"/>
</dbReference>
<gene>
    <name evidence="7" type="primary">bfrA</name>
    <name evidence="7" type="ORF">NCTC13652_00376</name>
</gene>
<evidence type="ECO:0000313" key="8">
    <source>
        <dbReference type="Proteomes" id="UP000277858"/>
    </source>
</evidence>
<accession>A0A3S4UW37</accession>
<evidence type="ECO:0000313" key="7">
    <source>
        <dbReference type="EMBL" id="VEI02209.1"/>
    </source>
</evidence>
<dbReference type="InterPro" id="IPR023296">
    <property type="entry name" value="Glyco_hydro_beta-prop_sf"/>
</dbReference>